<dbReference type="InterPro" id="IPR040052">
    <property type="entry name" value="RBM17"/>
</dbReference>
<dbReference type="Pfam" id="PF01585">
    <property type="entry name" value="G-patch"/>
    <property type="match status" value="1"/>
</dbReference>
<feature type="compositionally biased region" description="Basic and acidic residues" evidence="2">
    <location>
        <begin position="1"/>
        <end position="19"/>
    </location>
</feature>
<proteinExistence type="predicted"/>
<dbReference type="GO" id="GO:0003723">
    <property type="term" value="F:RNA binding"/>
    <property type="evidence" value="ECO:0007669"/>
    <property type="project" value="UniProtKB-UniRule"/>
</dbReference>
<feature type="region of interest" description="Disordered" evidence="2">
    <location>
        <begin position="233"/>
        <end position="319"/>
    </location>
</feature>
<organism evidence="5 6">
    <name type="scientific">Ophiostoma piceae (strain UAMH 11346)</name>
    <name type="common">Sap stain fungus</name>
    <dbReference type="NCBI Taxonomy" id="1262450"/>
    <lineage>
        <taxon>Eukaryota</taxon>
        <taxon>Fungi</taxon>
        <taxon>Dikarya</taxon>
        <taxon>Ascomycota</taxon>
        <taxon>Pezizomycotina</taxon>
        <taxon>Sordariomycetes</taxon>
        <taxon>Sordariomycetidae</taxon>
        <taxon>Ophiostomatales</taxon>
        <taxon>Ophiostomataceae</taxon>
        <taxon>Ophiostoma</taxon>
    </lineage>
</organism>
<dbReference type="SMART" id="SM00443">
    <property type="entry name" value="G_patch"/>
    <property type="match status" value="1"/>
</dbReference>
<dbReference type="VEuPathDB" id="FungiDB:F503_08199"/>
<dbReference type="InterPro" id="IPR003954">
    <property type="entry name" value="RRM_euk-type"/>
</dbReference>
<dbReference type="Gene3D" id="3.30.70.330">
    <property type="match status" value="1"/>
</dbReference>
<feature type="compositionally biased region" description="Acidic residues" evidence="2">
    <location>
        <begin position="141"/>
        <end position="150"/>
    </location>
</feature>
<dbReference type="HOGENOM" id="CLU_025002_1_0_1"/>
<feature type="domain" description="RRM" evidence="3">
    <location>
        <begin position="460"/>
        <end position="540"/>
    </location>
</feature>
<evidence type="ECO:0000256" key="1">
    <source>
        <dbReference type="PROSITE-ProRule" id="PRU00176"/>
    </source>
</evidence>
<dbReference type="OMA" id="GPMSEVI"/>
<dbReference type="SMART" id="SM00361">
    <property type="entry name" value="RRM_1"/>
    <property type="match status" value="1"/>
</dbReference>
<dbReference type="STRING" id="1262450.S3CH73"/>
<dbReference type="AlphaFoldDB" id="S3CH73"/>
<dbReference type="Proteomes" id="UP000016923">
    <property type="component" value="Unassembled WGS sequence"/>
</dbReference>
<keyword evidence="6" id="KW-1185">Reference proteome</keyword>
<reference evidence="5 6" key="1">
    <citation type="journal article" date="2013" name="BMC Genomics">
        <title>The genome and transcriptome of the pine saprophyte Ophiostoma piceae, and a comparison with the bark beetle-associated pine pathogen Grosmannia clavigera.</title>
        <authorList>
            <person name="Haridas S."/>
            <person name="Wang Y."/>
            <person name="Lim L."/>
            <person name="Massoumi Alamouti S."/>
            <person name="Jackman S."/>
            <person name="Docking R."/>
            <person name="Robertson G."/>
            <person name="Birol I."/>
            <person name="Bohlmann J."/>
            <person name="Breuil C."/>
        </authorList>
    </citation>
    <scope>NUCLEOTIDE SEQUENCE [LARGE SCALE GENOMIC DNA]</scope>
    <source>
        <strain evidence="5 6">UAMH 11346</strain>
    </source>
</reference>
<dbReference type="PROSITE" id="PS50174">
    <property type="entry name" value="G_PATCH"/>
    <property type="match status" value="1"/>
</dbReference>
<evidence type="ECO:0000313" key="6">
    <source>
        <dbReference type="Proteomes" id="UP000016923"/>
    </source>
</evidence>
<feature type="compositionally biased region" description="Basic and acidic residues" evidence="2">
    <location>
        <begin position="339"/>
        <end position="349"/>
    </location>
</feature>
<feature type="region of interest" description="Disordered" evidence="2">
    <location>
        <begin position="1"/>
        <end position="94"/>
    </location>
</feature>
<feature type="region of interest" description="Disordered" evidence="2">
    <location>
        <begin position="333"/>
        <end position="387"/>
    </location>
</feature>
<feature type="compositionally biased region" description="Low complexity" evidence="2">
    <location>
        <begin position="110"/>
        <end position="120"/>
    </location>
</feature>
<dbReference type="EMBL" id="KE148155">
    <property type="protein sequence ID" value="EPE05668.1"/>
    <property type="molecule type" value="Genomic_DNA"/>
</dbReference>
<feature type="compositionally biased region" description="Basic and acidic residues" evidence="2">
    <location>
        <begin position="235"/>
        <end position="254"/>
    </location>
</feature>
<feature type="region of interest" description="Disordered" evidence="2">
    <location>
        <begin position="110"/>
        <end position="194"/>
    </location>
</feature>
<dbReference type="InterPro" id="IPR000504">
    <property type="entry name" value="RRM_dom"/>
</dbReference>
<sequence>MNEVSQRHDHVETSDHHSDLGMAAPPPAPRGGMSLYADLLDGGSADASTEKTTTPPAPKQPEAPKNPALRFQPVIRRPQQAKAKAKPKLPVIPPTAATGLAQTAALPATAVPTTTSSLPSIAFAPPSNRTTLADWTKGGDGDDDDDDDGDAYQGGSGIGSSNQKWQQRGGRKRKKKRHEDKHGMGRGADAYVDWDELYDPTRPTILEAYLHSDERVSAAIEWKGVLYAHRRKVLAAKDQDRDDEANMRGAKGSDNEANSNSSGDERPPQRYNNAFAPPPPAAFAPPTSYDTPPTGAQGTAKAQGSDGPPPALAPEAPTPGLVVSKAPVRFEPAAAAASPDHHMRDAEHDDNGDDIDVDDEYQPSFAFDTGDRQGEQLPPPRSNRPGQAGFAARLMAKYGWTKGTGLGADESGIINPLRHKRINAGAGATGPAMGRIVGGQKKKTANTEEGTAGPSPVIVLRNMVDGMPDLAAEVADGQLVQEIGEECGEQYGRIERVYIDVPSQLVFIKFTETVSALRAVNALNGRVFNGSAITPSFYDADKFEAGIYQ</sequence>
<dbReference type="InterPro" id="IPR035979">
    <property type="entry name" value="RBD_domain_sf"/>
</dbReference>
<dbReference type="InterPro" id="IPR000467">
    <property type="entry name" value="G_patch_dom"/>
</dbReference>
<name>S3CH73_OPHP1</name>
<feature type="compositionally biased region" description="Acidic residues" evidence="2">
    <location>
        <begin position="350"/>
        <end position="361"/>
    </location>
</feature>
<dbReference type="OrthoDB" id="5411533at2759"/>
<accession>S3CH73</accession>
<dbReference type="PANTHER" id="PTHR13288">
    <property type="entry name" value="SPLICING FACTOR 45 SPF45"/>
    <property type="match status" value="1"/>
</dbReference>
<dbReference type="SUPFAM" id="SSF54928">
    <property type="entry name" value="RNA-binding domain, RBD"/>
    <property type="match status" value="1"/>
</dbReference>
<dbReference type="GO" id="GO:0045292">
    <property type="term" value="P:mRNA cis splicing, via spliceosome"/>
    <property type="evidence" value="ECO:0007669"/>
    <property type="project" value="InterPro"/>
</dbReference>
<evidence type="ECO:0000259" key="3">
    <source>
        <dbReference type="PROSITE" id="PS50102"/>
    </source>
</evidence>
<dbReference type="PROSITE" id="PS50102">
    <property type="entry name" value="RRM"/>
    <property type="match status" value="1"/>
</dbReference>
<feature type="compositionally biased region" description="Polar residues" evidence="2">
    <location>
        <begin position="288"/>
        <end position="302"/>
    </location>
</feature>
<feature type="compositionally biased region" description="Basic residues" evidence="2">
    <location>
        <begin position="169"/>
        <end position="179"/>
    </location>
</feature>
<feature type="region of interest" description="Disordered" evidence="2">
    <location>
        <begin position="433"/>
        <end position="454"/>
    </location>
</feature>
<feature type="domain" description="G-patch" evidence="4">
    <location>
        <begin position="387"/>
        <end position="427"/>
    </location>
</feature>
<dbReference type="PANTHER" id="PTHR13288:SF8">
    <property type="entry name" value="SPLICING FACTOR 45"/>
    <property type="match status" value="1"/>
</dbReference>
<gene>
    <name evidence="5" type="ORF">F503_08199</name>
</gene>
<dbReference type="eggNOG" id="KOG1996">
    <property type="taxonomic scope" value="Eukaryota"/>
</dbReference>
<evidence type="ECO:0000259" key="4">
    <source>
        <dbReference type="PROSITE" id="PS50174"/>
    </source>
</evidence>
<dbReference type="InterPro" id="IPR012677">
    <property type="entry name" value="Nucleotide-bd_a/b_plait_sf"/>
</dbReference>
<evidence type="ECO:0000313" key="5">
    <source>
        <dbReference type="EMBL" id="EPE05668.1"/>
    </source>
</evidence>
<dbReference type="GO" id="GO:0071011">
    <property type="term" value="C:precatalytic spliceosome"/>
    <property type="evidence" value="ECO:0007669"/>
    <property type="project" value="TreeGrafter"/>
</dbReference>
<protein>
    <submittedName>
        <fullName evidence="5">G-patch dna repair protein</fullName>
    </submittedName>
</protein>
<keyword evidence="1" id="KW-0694">RNA-binding</keyword>
<evidence type="ECO:0000256" key="2">
    <source>
        <dbReference type="SAM" id="MobiDB-lite"/>
    </source>
</evidence>